<accession>A0AAV7WN17</accession>
<sequence length="130" mass="14086">MGILDGTGYVDRQLSTEAGREAKVAGVHVDEAEDDWDHSGWPECGCRQTSPFRQSLIEQRDRHVGHGCWAVCGHEGGLPSEGLTGDRVASYIMAADLYEVDHVEACRRPEAAVSGEGLLVMLRLPGCHIA</sequence>
<comment type="caution">
    <text evidence="1">The sequence shown here is derived from an EMBL/GenBank/DDBJ whole genome shotgun (WGS) entry which is preliminary data.</text>
</comment>
<organism evidence="1 2">
    <name type="scientific">Pleurodeles waltl</name>
    <name type="common">Iberian ribbed newt</name>
    <dbReference type="NCBI Taxonomy" id="8319"/>
    <lineage>
        <taxon>Eukaryota</taxon>
        <taxon>Metazoa</taxon>
        <taxon>Chordata</taxon>
        <taxon>Craniata</taxon>
        <taxon>Vertebrata</taxon>
        <taxon>Euteleostomi</taxon>
        <taxon>Amphibia</taxon>
        <taxon>Batrachia</taxon>
        <taxon>Caudata</taxon>
        <taxon>Salamandroidea</taxon>
        <taxon>Salamandridae</taxon>
        <taxon>Pleurodelinae</taxon>
        <taxon>Pleurodeles</taxon>
    </lineage>
</organism>
<evidence type="ECO:0000313" key="1">
    <source>
        <dbReference type="EMBL" id="KAJ1215464.1"/>
    </source>
</evidence>
<proteinExistence type="predicted"/>
<gene>
    <name evidence="1" type="ORF">NDU88_003073</name>
</gene>
<name>A0AAV7WN17_PLEWA</name>
<reference evidence="1" key="1">
    <citation type="journal article" date="2022" name="bioRxiv">
        <title>Sequencing and chromosome-scale assembly of the giantPleurodeles waltlgenome.</title>
        <authorList>
            <person name="Brown T."/>
            <person name="Elewa A."/>
            <person name="Iarovenko S."/>
            <person name="Subramanian E."/>
            <person name="Araus A.J."/>
            <person name="Petzold A."/>
            <person name="Susuki M."/>
            <person name="Suzuki K.-i.T."/>
            <person name="Hayashi T."/>
            <person name="Toyoda A."/>
            <person name="Oliveira C."/>
            <person name="Osipova E."/>
            <person name="Leigh N.D."/>
            <person name="Simon A."/>
            <person name="Yun M.H."/>
        </authorList>
    </citation>
    <scope>NUCLEOTIDE SEQUENCE</scope>
    <source>
        <strain evidence="1">20211129_DDA</strain>
        <tissue evidence="1">Liver</tissue>
    </source>
</reference>
<dbReference type="EMBL" id="JANPWB010000001">
    <property type="protein sequence ID" value="KAJ1215464.1"/>
    <property type="molecule type" value="Genomic_DNA"/>
</dbReference>
<dbReference type="AlphaFoldDB" id="A0AAV7WN17"/>
<evidence type="ECO:0000313" key="2">
    <source>
        <dbReference type="Proteomes" id="UP001066276"/>
    </source>
</evidence>
<keyword evidence="2" id="KW-1185">Reference proteome</keyword>
<protein>
    <submittedName>
        <fullName evidence="1">Uncharacterized protein</fullName>
    </submittedName>
</protein>
<dbReference type="Proteomes" id="UP001066276">
    <property type="component" value="Chromosome 1_1"/>
</dbReference>